<evidence type="ECO:0000313" key="3">
    <source>
        <dbReference type="Proteomes" id="UP000274661"/>
    </source>
</evidence>
<accession>A0A3R9Z7A6</accession>
<dbReference type="GO" id="GO:0035438">
    <property type="term" value="F:cyclic-di-GMP binding"/>
    <property type="evidence" value="ECO:0007669"/>
    <property type="project" value="InterPro"/>
</dbReference>
<protein>
    <submittedName>
        <fullName evidence="2">PilZ domain-containing protein</fullName>
    </submittedName>
</protein>
<dbReference type="OrthoDB" id="7579841at2"/>
<keyword evidence="3" id="KW-1185">Reference proteome</keyword>
<dbReference type="Gene3D" id="2.40.10.220">
    <property type="entry name" value="predicted glycosyltransferase like domains"/>
    <property type="match status" value="1"/>
</dbReference>
<dbReference type="InterPro" id="IPR009875">
    <property type="entry name" value="PilZ_domain"/>
</dbReference>
<name>A0A3R9Z7A6_9SPHN</name>
<proteinExistence type="predicted"/>
<dbReference type="EMBL" id="RWJF01000001">
    <property type="protein sequence ID" value="RST31586.1"/>
    <property type="molecule type" value="Genomic_DNA"/>
</dbReference>
<evidence type="ECO:0000259" key="1">
    <source>
        <dbReference type="Pfam" id="PF07238"/>
    </source>
</evidence>
<feature type="domain" description="PilZ" evidence="1">
    <location>
        <begin position="39"/>
        <end position="112"/>
    </location>
</feature>
<comment type="caution">
    <text evidence="2">The sequence shown here is derived from an EMBL/GenBank/DDBJ whole genome shotgun (WGS) entry which is preliminary data.</text>
</comment>
<dbReference type="Pfam" id="PF07238">
    <property type="entry name" value="PilZ"/>
    <property type="match status" value="1"/>
</dbReference>
<gene>
    <name evidence="2" type="ORF">HMF7854_12630</name>
</gene>
<organism evidence="2 3">
    <name type="scientific">Sphingomonas ginkgonis</name>
    <dbReference type="NCBI Taxonomy" id="2315330"/>
    <lineage>
        <taxon>Bacteria</taxon>
        <taxon>Pseudomonadati</taxon>
        <taxon>Pseudomonadota</taxon>
        <taxon>Alphaproteobacteria</taxon>
        <taxon>Sphingomonadales</taxon>
        <taxon>Sphingomonadaceae</taxon>
        <taxon>Sphingomonas</taxon>
    </lineage>
</organism>
<evidence type="ECO:0000313" key="2">
    <source>
        <dbReference type="EMBL" id="RST31586.1"/>
    </source>
</evidence>
<dbReference type="Proteomes" id="UP000274661">
    <property type="component" value="Unassembled WGS sequence"/>
</dbReference>
<dbReference type="AlphaFoldDB" id="A0A3R9Z7A6"/>
<reference evidence="2 3" key="1">
    <citation type="submission" date="2018-12" db="EMBL/GenBank/DDBJ databases">
        <title>Sphingomonas sp. HMF7854 Genome sequencing and assembly.</title>
        <authorList>
            <person name="Cha I."/>
            <person name="Kang H."/>
            <person name="Kim H."/>
            <person name="Kang J."/>
            <person name="Joh K."/>
        </authorList>
    </citation>
    <scope>NUCLEOTIDE SEQUENCE [LARGE SCALE GENOMIC DNA]</scope>
    <source>
        <strain evidence="2 3">HMF7854</strain>
    </source>
</reference>
<dbReference type="SUPFAM" id="SSF141371">
    <property type="entry name" value="PilZ domain-like"/>
    <property type="match status" value="1"/>
</dbReference>
<sequence>MSCNRPLTLCELTSEAWSGDSASDTSTRGRLTVSCVQLQRRDRFPVRVSATVAVDDRDPVPCVMLNISQDGCRIETDQTLPIGSMVIIHEPRLGTLRGTVRWSLLGSSGCRFSD</sequence>